<protein>
    <submittedName>
        <fullName evidence="1">Uncharacterized protein</fullName>
    </submittedName>
</protein>
<evidence type="ECO:0000313" key="1">
    <source>
        <dbReference type="EMBL" id="SFH07843.1"/>
    </source>
</evidence>
<keyword evidence="2" id="KW-1185">Reference proteome</keyword>
<evidence type="ECO:0000313" key="2">
    <source>
        <dbReference type="Proteomes" id="UP000198876"/>
    </source>
</evidence>
<dbReference type="Proteomes" id="UP000198876">
    <property type="component" value="Unassembled WGS sequence"/>
</dbReference>
<dbReference type="STRING" id="553467.SAMN04488063_0114"/>
<sequence length="65" mass="7381">MYHVRCSHPRCSFHVRARGDRAAEEAEIGHEDSTGHDVYRVADELVEFVRASELRSTGDPRKVDA</sequence>
<dbReference type="AlphaFoldDB" id="A0A1I2X2S3"/>
<accession>A0A1I2X2S3</accession>
<reference evidence="2" key="1">
    <citation type="submission" date="2016-10" db="EMBL/GenBank/DDBJ databases">
        <authorList>
            <person name="Varghese N."/>
            <person name="Submissions S."/>
        </authorList>
    </citation>
    <scope>NUCLEOTIDE SEQUENCE [LARGE SCALE GENOMIC DNA]</scope>
    <source>
        <strain evidence="2">CGMCC 1.7739</strain>
    </source>
</reference>
<dbReference type="EMBL" id="FOOQ01000013">
    <property type="protein sequence ID" value="SFH07843.1"/>
    <property type="molecule type" value="Genomic_DNA"/>
</dbReference>
<organism evidence="1 2">
    <name type="scientific">Halopelagius inordinatus</name>
    <dbReference type="NCBI Taxonomy" id="553467"/>
    <lineage>
        <taxon>Archaea</taxon>
        <taxon>Methanobacteriati</taxon>
        <taxon>Methanobacteriota</taxon>
        <taxon>Stenosarchaea group</taxon>
        <taxon>Halobacteria</taxon>
        <taxon>Halobacteriales</taxon>
        <taxon>Haloferacaceae</taxon>
    </lineage>
</organism>
<gene>
    <name evidence="1" type="ORF">SAMN04488063_0114</name>
</gene>
<name>A0A1I2X2S3_9EURY</name>
<proteinExistence type="predicted"/>